<dbReference type="RefSeq" id="WP_282698606.1">
    <property type="nucleotide sequence ID" value="NZ_JABXJJ020000010.1"/>
</dbReference>
<dbReference type="GO" id="GO:0004721">
    <property type="term" value="F:phosphoprotein phosphatase activity"/>
    <property type="evidence" value="ECO:0007669"/>
    <property type="project" value="TreeGrafter"/>
</dbReference>
<dbReference type="Gene3D" id="1.10.287.130">
    <property type="match status" value="1"/>
</dbReference>
<dbReference type="GO" id="GO:0005524">
    <property type="term" value="F:ATP binding"/>
    <property type="evidence" value="ECO:0007669"/>
    <property type="project" value="UniProtKB-KW"/>
</dbReference>
<evidence type="ECO:0000256" key="10">
    <source>
        <dbReference type="ARBA" id="ARBA00022840"/>
    </source>
</evidence>
<protein>
    <recommendedName>
        <fullName evidence="14">Sensor-like histidine kinase SenX3</fullName>
        <ecNumber evidence="3">2.7.13.3</ecNumber>
    </recommendedName>
</protein>
<comment type="subcellular location">
    <subcellularLocation>
        <location evidence="2">Cell membrane</location>
        <topology evidence="2">Multi-pass membrane protein</topology>
    </subcellularLocation>
</comment>
<feature type="transmembrane region" description="Helical" evidence="16">
    <location>
        <begin position="6"/>
        <end position="26"/>
    </location>
</feature>
<feature type="region of interest" description="Disordered" evidence="15">
    <location>
        <begin position="490"/>
        <end position="531"/>
    </location>
</feature>
<dbReference type="InterPro" id="IPR050351">
    <property type="entry name" value="BphY/WalK/GraS-like"/>
</dbReference>
<dbReference type="InterPro" id="IPR003661">
    <property type="entry name" value="HisK_dim/P_dom"/>
</dbReference>
<accession>A0AA90KFN4</accession>
<dbReference type="CDD" id="cd00075">
    <property type="entry name" value="HATPase"/>
    <property type="match status" value="1"/>
</dbReference>
<gene>
    <name evidence="18" type="ORF">POF50_009170</name>
</gene>
<dbReference type="FunFam" id="1.10.287.130:FF:000008">
    <property type="entry name" value="Two-component sensor histidine kinase"/>
    <property type="match status" value="1"/>
</dbReference>
<evidence type="ECO:0000256" key="6">
    <source>
        <dbReference type="ARBA" id="ARBA00022679"/>
    </source>
</evidence>
<keyword evidence="13 16" id="KW-0472">Membrane</keyword>
<feature type="compositionally biased region" description="Low complexity" evidence="15">
    <location>
        <begin position="490"/>
        <end position="499"/>
    </location>
</feature>
<dbReference type="SUPFAM" id="SSF47384">
    <property type="entry name" value="Homodimeric domain of signal transducing histidine kinase"/>
    <property type="match status" value="1"/>
</dbReference>
<keyword evidence="9" id="KW-0418">Kinase</keyword>
<proteinExistence type="predicted"/>
<evidence type="ECO:0000256" key="12">
    <source>
        <dbReference type="ARBA" id="ARBA00023012"/>
    </source>
</evidence>
<evidence type="ECO:0000256" key="2">
    <source>
        <dbReference type="ARBA" id="ARBA00004651"/>
    </source>
</evidence>
<dbReference type="GO" id="GO:0005886">
    <property type="term" value="C:plasma membrane"/>
    <property type="evidence" value="ECO:0007669"/>
    <property type="project" value="UniProtKB-SubCell"/>
</dbReference>
<feature type="region of interest" description="Disordered" evidence="15">
    <location>
        <begin position="382"/>
        <end position="453"/>
    </location>
</feature>
<evidence type="ECO:0000256" key="5">
    <source>
        <dbReference type="ARBA" id="ARBA00022553"/>
    </source>
</evidence>
<dbReference type="PANTHER" id="PTHR45453">
    <property type="entry name" value="PHOSPHATE REGULON SENSOR PROTEIN PHOR"/>
    <property type="match status" value="1"/>
</dbReference>
<dbReference type="PRINTS" id="PR00344">
    <property type="entry name" value="BCTRLSENSOR"/>
</dbReference>
<dbReference type="FunFam" id="3.30.565.10:FF:000045">
    <property type="entry name" value="Two-component sensor histidine kinase"/>
    <property type="match status" value="1"/>
</dbReference>
<evidence type="ECO:0000256" key="7">
    <source>
        <dbReference type="ARBA" id="ARBA00022692"/>
    </source>
</evidence>
<keyword evidence="5" id="KW-0597">Phosphoprotein</keyword>
<dbReference type="Gene3D" id="3.30.565.10">
    <property type="entry name" value="Histidine kinase-like ATPase, C-terminal domain"/>
    <property type="match status" value="1"/>
</dbReference>
<dbReference type="SMART" id="SM00387">
    <property type="entry name" value="HATPase_c"/>
    <property type="match status" value="1"/>
</dbReference>
<sequence>MDLNAAVAAVSAIAGACTGGVAMLAFRWSEREQTRETGTAAGHDSALPPGVDTVLSVLRSSAVVLDEADRVVKASSAAYALGLVRGGRLAVEQMLQMARETRRDGEIRQGELDLPTRSGRGEPLAVSARVAPLGSRLVLLLVEDLTEARRIEAVRRDFVANVSHELKTPVGALSLLSEAVMDASDDPEAVIRFAGRMQHEATRLTSLVQEIIDLSRVQNDDPLVDAEAVDVDDLIAEAVDRCRHPANSKHISIVVPECPGLFVWGHRGQLAAALGNLVENAVNYSPAHTRVGLAGRRVREAGGDLVEISVTDQGTGISQTDRERIFERFYRVDPARSRATGGTGLGLSIVKHVAASHGGEVTVWSAEGQGSTFTLRLPEAARRTPEQPAPGTSSAGSPVAPASGGPSAVSASGGSTVAPASDGSLVAPASGGGPTVATASGDPTSTTAPFASAASAAPVTTPAPATARATAPAPAVTTAVPAPVTASTSASATIPAHAPLAEPSANPHAGHQSPDGLAVVPVPPPAPEVLP</sequence>
<feature type="compositionally biased region" description="Pro residues" evidence="15">
    <location>
        <begin position="521"/>
        <end position="531"/>
    </location>
</feature>
<evidence type="ECO:0000256" key="1">
    <source>
        <dbReference type="ARBA" id="ARBA00000085"/>
    </source>
</evidence>
<keyword evidence="6" id="KW-0808">Transferase</keyword>
<dbReference type="Pfam" id="PF00512">
    <property type="entry name" value="HisKA"/>
    <property type="match status" value="1"/>
</dbReference>
<dbReference type="PANTHER" id="PTHR45453:SF1">
    <property type="entry name" value="PHOSPHATE REGULON SENSOR PROTEIN PHOR"/>
    <property type="match status" value="1"/>
</dbReference>
<dbReference type="InterPro" id="IPR036890">
    <property type="entry name" value="HATPase_C_sf"/>
</dbReference>
<evidence type="ECO:0000256" key="8">
    <source>
        <dbReference type="ARBA" id="ARBA00022741"/>
    </source>
</evidence>
<dbReference type="InterPro" id="IPR003594">
    <property type="entry name" value="HATPase_dom"/>
</dbReference>
<keyword evidence="7 16" id="KW-0812">Transmembrane</keyword>
<evidence type="ECO:0000313" key="18">
    <source>
        <dbReference type="EMBL" id="MDI5969510.1"/>
    </source>
</evidence>
<evidence type="ECO:0000256" key="14">
    <source>
        <dbReference type="ARBA" id="ARBA00039401"/>
    </source>
</evidence>
<dbReference type="InterPro" id="IPR005467">
    <property type="entry name" value="His_kinase_dom"/>
</dbReference>
<comment type="catalytic activity">
    <reaction evidence="1">
        <text>ATP + protein L-histidine = ADP + protein N-phospho-L-histidine.</text>
        <dbReference type="EC" id="2.7.13.3"/>
    </reaction>
</comment>
<keyword evidence="8" id="KW-0547">Nucleotide-binding</keyword>
<dbReference type="GO" id="GO:0016036">
    <property type="term" value="P:cellular response to phosphate starvation"/>
    <property type="evidence" value="ECO:0007669"/>
    <property type="project" value="TreeGrafter"/>
</dbReference>
<dbReference type="SUPFAM" id="SSF55874">
    <property type="entry name" value="ATPase domain of HSP90 chaperone/DNA topoisomerase II/histidine kinase"/>
    <property type="match status" value="1"/>
</dbReference>
<organism evidence="18">
    <name type="scientific">Streptantibioticus silvisoli</name>
    <dbReference type="NCBI Taxonomy" id="2705255"/>
    <lineage>
        <taxon>Bacteria</taxon>
        <taxon>Bacillati</taxon>
        <taxon>Actinomycetota</taxon>
        <taxon>Actinomycetes</taxon>
        <taxon>Kitasatosporales</taxon>
        <taxon>Streptomycetaceae</taxon>
        <taxon>Streptantibioticus</taxon>
    </lineage>
</organism>
<keyword evidence="4" id="KW-1003">Cell membrane</keyword>
<keyword evidence="11 16" id="KW-1133">Transmembrane helix</keyword>
<feature type="compositionally biased region" description="Low complexity" evidence="15">
    <location>
        <begin position="443"/>
        <end position="453"/>
    </location>
</feature>
<dbReference type="SMART" id="SM00388">
    <property type="entry name" value="HisKA"/>
    <property type="match status" value="1"/>
</dbReference>
<evidence type="ECO:0000256" key="13">
    <source>
        <dbReference type="ARBA" id="ARBA00023136"/>
    </source>
</evidence>
<dbReference type="CDD" id="cd00082">
    <property type="entry name" value="HisKA"/>
    <property type="match status" value="1"/>
</dbReference>
<name>A0AA90KFN4_9ACTN</name>
<keyword evidence="12" id="KW-0902">Two-component regulatory system</keyword>
<dbReference type="AlphaFoldDB" id="A0AA90KFN4"/>
<evidence type="ECO:0000256" key="15">
    <source>
        <dbReference type="SAM" id="MobiDB-lite"/>
    </source>
</evidence>
<feature type="compositionally biased region" description="Low complexity" evidence="15">
    <location>
        <begin position="389"/>
        <end position="421"/>
    </location>
</feature>
<feature type="domain" description="Histidine kinase" evidence="17">
    <location>
        <begin position="161"/>
        <end position="381"/>
    </location>
</feature>
<keyword evidence="10 18" id="KW-0067">ATP-binding</keyword>
<dbReference type="PROSITE" id="PS50109">
    <property type="entry name" value="HIS_KIN"/>
    <property type="match status" value="1"/>
</dbReference>
<reference evidence="18" key="1">
    <citation type="submission" date="2023-05" db="EMBL/GenBank/DDBJ databases">
        <title>Streptantibioticus silvisoli sp. nov., acidotolerant actinomycetes 1 from pine litter.</title>
        <authorList>
            <person name="Swiecimska M."/>
            <person name="Golinska P."/>
            <person name="Sangal V."/>
            <person name="Wachnowicz B."/>
            <person name="Goodfellow M."/>
        </authorList>
    </citation>
    <scope>NUCLEOTIDE SEQUENCE</scope>
    <source>
        <strain evidence="18">SL13</strain>
    </source>
</reference>
<evidence type="ECO:0000256" key="9">
    <source>
        <dbReference type="ARBA" id="ARBA00022777"/>
    </source>
</evidence>
<evidence type="ECO:0000256" key="4">
    <source>
        <dbReference type="ARBA" id="ARBA00022475"/>
    </source>
</evidence>
<evidence type="ECO:0000256" key="3">
    <source>
        <dbReference type="ARBA" id="ARBA00012438"/>
    </source>
</evidence>
<evidence type="ECO:0000259" key="17">
    <source>
        <dbReference type="PROSITE" id="PS50109"/>
    </source>
</evidence>
<comment type="caution">
    <text evidence="18">The sequence shown here is derived from an EMBL/GenBank/DDBJ whole genome shotgun (WGS) entry which is preliminary data.</text>
</comment>
<evidence type="ECO:0000256" key="16">
    <source>
        <dbReference type="SAM" id="Phobius"/>
    </source>
</evidence>
<dbReference type="EC" id="2.7.13.3" evidence="3"/>
<dbReference type="Pfam" id="PF02518">
    <property type="entry name" value="HATPase_c"/>
    <property type="match status" value="1"/>
</dbReference>
<dbReference type="GO" id="GO:0000155">
    <property type="term" value="F:phosphorelay sensor kinase activity"/>
    <property type="evidence" value="ECO:0007669"/>
    <property type="project" value="InterPro"/>
</dbReference>
<dbReference type="InterPro" id="IPR036097">
    <property type="entry name" value="HisK_dim/P_sf"/>
</dbReference>
<dbReference type="InterPro" id="IPR004358">
    <property type="entry name" value="Sig_transdc_His_kin-like_C"/>
</dbReference>
<dbReference type="EMBL" id="JABXJJ020000010">
    <property type="protein sequence ID" value="MDI5969510.1"/>
    <property type="molecule type" value="Genomic_DNA"/>
</dbReference>
<evidence type="ECO:0000256" key="11">
    <source>
        <dbReference type="ARBA" id="ARBA00022989"/>
    </source>
</evidence>